<feature type="region of interest" description="Disordered" evidence="1">
    <location>
        <begin position="82"/>
        <end position="123"/>
    </location>
</feature>
<keyword evidence="3" id="KW-1185">Reference proteome</keyword>
<sequence length="149" mass="16580">MEASMCCFPEVNYLNGTVKPCTVRLQKIINGPKNEDDTMFVEDNVIWTNTMEGTIRGIYGWESSLRQKPQARTVFQAGAGTWVKPQALDNDSKKDQESEAASPPKKENHTSNVSTTSPRGAKKGIDYQVPTFTNICYACQHASISYKPL</sequence>
<dbReference type="Proteomes" id="UP000314982">
    <property type="component" value="Unassembled WGS sequence"/>
</dbReference>
<evidence type="ECO:0000256" key="1">
    <source>
        <dbReference type="SAM" id="MobiDB-lite"/>
    </source>
</evidence>
<organism evidence="2 3">
    <name type="scientific">Hucho hucho</name>
    <name type="common">huchen</name>
    <dbReference type="NCBI Taxonomy" id="62062"/>
    <lineage>
        <taxon>Eukaryota</taxon>
        <taxon>Metazoa</taxon>
        <taxon>Chordata</taxon>
        <taxon>Craniata</taxon>
        <taxon>Vertebrata</taxon>
        <taxon>Euteleostomi</taxon>
        <taxon>Actinopterygii</taxon>
        <taxon>Neopterygii</taxon>
        <taxon>Teleostei</taxon>
        <taxon>Protacanthopterygii</taxon>
        <taxon>Salmoniformes</taxon>
        <taxon>Salmonidae</taxon>
        <taxon>Salmoninae</taxon>
        <taxon>Hucho</taxon>
    </lineage>
</organism>
<evidence type="ECO:0000313" key="3">
    <source>
        <dbReference type="Proteomes" id="UP000314982"/>
    </source>
</evidence>
<reference evidence="2" key="2">
    <citation type="submission" date="2025-08" db="UniProtKB">
        <authorList>
            <consortium name="Ensembl"/>
        </authorList>
    </citation>
    <scope>IDENTIFICATION</scope>
</reference>
<proteinExistence type="predicted"/>
<name>A0A4W5NNR9_9TELE</name>
<dbReference type="AlphaFoldDB" id="A0A4W5NNR9"/>
<accession>A0A4W5NNR9</accession>
<evidence type="ECO:0000313" key="2">
    <source>
        <dbReference type="Ensembl" id="ENSHHUP00000050734.1"/>
    </source>
</evidence>
<protein>
    <submittedName>
        <fullName evidence="2">Uncharacterized protein</fullName>
    </submittedName>
</protein>
<dbReference type="Ensembl" id="ENSHHUT00000052537.1">
    <property type="protein sequence ID" value="ENSHHUP00000050734.1"/>
    <property type="gene ID" value="ENSHHUG00000030598.1"/>
</dbReference>
<reference evidence="2" key="3">
    <citation type="submission" date="2025-09" db="UniProtKB">
        <authorList>
            <consortium name="Ensembl"/>
        </authorList>
    </citation>
    <scope>IDENTIFICATION</scope>
</reference>
<dbReference type="STRING" id="62062.ENSHHUP00000050734"/>
<reference evidence="3" key="1">
    <citation type="submission" date="2018-06" db="EMBL/GenBank/DDBJ databases">
        <title>Genome assembly of Danube salmon.</title>
        <authorList>
            <person name="Macqueen D.J."/>
            <person name="Gundappa M.K."/>
        </authorList>
    </citation>
    <scope>NUCLEOTIDE SEQUENCE [LARGE SCALE GENOMIC DNA]</scope>
</reference>